<reference evidence="1 2" key="2">
    <citation type="submission" date="2017-10" db="EMBL/GenBank/DDBJ databases">
        <authorList>
            <person name="Banno H."/>
            <person name="Chua N.-H."/>
        </authorList>
    </citation>
    <scope>NUCLEOTIDE SEQUENCE [LARGE SCALE GENOMIC DNA]</scope>
    <source>
        <strain evidence="1 2">JK623</strain>
    </source>
</reference>
<dbReference type="Proteomes" id="UP000224563">
    <property type="component" value="Unassembled WGS sequence"/>
</dbReference>
<reference evidence="1 2" key="1">
    <citation type="submission" date="2017-10" db="EMBL/GenBank/DDBJ databases">
        <title>Resolving the taxonomy of Roseburia spp., Eubacterium rectale and Agathobacter spp. through phylogenomic analysis.</title>
        <authorList>
            <person name="Sheridan P.O."/>
            <person name="Walker A.W."/>
            <person name="Duncan S.H."/>
            <person name="Scott K.P."/>
            <person name="Toole P.W.O."/>
            <person name="Luis P."/>
            <person name="Flint H.J."/>
        </authorList>
    </citation>
    <scope>NUCLEOTIDE SEQUENCE [LARGE SCALE GENOMIC DNA]</scope>
    <source>
        <strain evidence="1 2">JK623</strain>
    </source>
</reference>
<evidence type="ECO:0000313" key="2">
    <source>
        <dbReference type="Proteomes" id="UP000224563"/>
    </source>
</evidence>
<gene>
    <name evidence="1" type="ORF">CSX02_10785</name>
</gene>
<dbReference type="EMBL" id="PDYG01000107">
    <property type="protein sequence ID" value="PHU36895.1"/>
    <property type="molecule type" value="Genomic_DNA"/>
</dbReference>
<proteinExistence type="predicted"/>
<protein>
    <submittedName>
        <fullName evidence="1">Uncharacterized protein</fullName>
    </submittedName>
</protein>
<evidence type="ECO:0000313" key="1">
    <source>
        <dbReference type="EMBL" id="PHU36895.1"/>
    </source>
</evidence>
<comment type="caution">
    <text evidence="1">The sequence shown here is derived from an EMBL/GenBank/DDBJ whole genome shotgun (WGS) entry which is preliminary data.</text>
</comment>
<dbReference type="AlphaFoldDB" id="A0A2G3E165"/>
<sequence length="296" mass="35213">MGYFSCSLYGNDASLDARDTYRIQLELTGDDEEALKRTKEILEEFMGTDEECLVWYALADTQWKIGRLCDEVKEKAFEFLAQNGGEELFEGREREKWGTILRKLEDKLNSPMKPYKKIKKLEPLELWNMGDVYAYQFSTKKAEDAGIYKKYILMQKIGEETMTEDMGGFQYDVIQIYDRLFDELPDPEVIKDIRLLPADIPYRENEELLRTFPLDMSAGMDYLKTSEYPRKRLHFLGNVEIPIKTEYVHGRVEDFGWDRMEECWLVSFYKWWQGKTYYEENGLYYPSEIYKESDDE</sequence>
<dbReference type="RefSeq" id="WP_099386685.1">
    <property type="nucleotide sequence ID" value="NZ_JANSWH010000058.1"/>
</dbReference>
<accession>A0A2G3E165</accession>
<name>A0A2G3E165_9FIRM</name>
<keyword evidence="2" id="KW-1185">Reference proteome</keyword>
<organism evidence="1 2">
    <name type="scientific">Agathobacter ruminis</name>
    <dbReference type="NCBI Taxonomy" id="1712665"/>
    <lineage>
        <taxon>Bacteria</taxon>
        <taxon>Bacillati</taxon>
        <taxon>Bacillota</taxon>
        <taxon>Clostridia</taxon>
        <taxon>Lachnospirales</taxon>
        <taxon>Lachnospiraceae</taxon>
        <taxon>Agathobacter</taxon>
    </lineage>
</organism>